<dbReference type="OrthoDB" id="2086138at2"/>
<gene>
    <name evidence="3" type="ORF">SRCM100623_00956</name>
</gene>
<evidence type="ECO:0000256" key="1">
    <source>
        <dbReference type="SAM" id="MobiDB-lite"/>
    </source>
</evidence>
<evidence type="ECO:0000313" key="3">
    <source>
        <dbReference type="EMBL" id="OAZ72417.1"/>
    </source>
</evidence>
<evidence type="ECO:0000313" key="4">
    <source>
        <dbReference type="Proteomes" id="UP000093796"/>
    </source>
</evidence>
<feature type="domain" description="DUF5681" evidence="2">
    <location>
        <begin position="18"/>
        <end position="48"/>
    </location>
</feature>
<reference evidence="3 4" key="1">
    <citation type="submission" date="2016-05" db="EMBL/GenBank/DDBJ databases">
        <title>Genome sequencing of Acetobacter pasteurianus strain SRCM100623.</title>
        <authorList>
            <person name="Song Y.R."/>
        </authorList>
    </citation>
    <scope>NUCLEOTIDE SEQUENCE [LARGE SCALE GENOMIC DNA]</scope>
    <source>
        <strain evidence="3 4">SRCM100623</strain>
    </source>
</reference>
<dbReference type="EMBL" id="LYUD01000099">
    <property type="protein sequence ID" value="OAZ72417.1"/>
    <property type="molecule type" value="Genomic_DNA"/>
</dbReference>
<comment type="caution">
    <text evidence="3">The sequence shown here is derived from an EMBL/GenBank/DDBJ whole genome shotgun (WGS) entry which is preliminary data.</text>
</comment>
<feature type="compositionally biased region" description="Basic residues" evidence="1">
    <location>
        <begin position="10"/>
        <end position="20"/>
    </location>
</feature>
<dbReference type="Pfam" id="PF18932">
    <property type="entry name" value="DUF5681"/>
    <property type="match status" value="1"/>
</dbReference>
<dbReference type="Proteomes" id="UP000093796">
    <property type="component" value="Unassembled WGS sequence"/>
</dbReference>
<name>A0A1A0DCR0_ACEPA</name>
<protein>
    <recommendedName>
        <fullName evidence="2">DUF5681 domain-containing protein</fullName>
    </recommendedName>
</protein>
<sequence>MSAANSGNNSKKRVVGRPFKKGQSGNPTGRPKTLQAVKDLARAHTVTAIETLAQICASGRSEMARTSAANSLLERAWGKPEQALVGDDSNSGLTVIIKKIAD</sequence>
<organism evidence="3 4">
    <name type="scientific">Acetobacter pasteurianus</name>
    <name type="common">Acetobacter turbidans</name>
    <dbReference type="NCBI Taxonomy" id="438"/>
    <lineage>
        <taxon>Bacteria</taxon>
        <taxon>Pseudomonadati</taxon>
        <taxon>Pseudomonadota</taxon>
        <taxon>Alphaproteobacteria</taxon>
        <taxon>Acetobacterales</taxon>
        <taxon>Acetobacteraceae</taxon>
        <taxon>Acetobacter</taxon>
    </lineage>
</organism>
<feature type="region of interest" description="Disordered" evidence="1">
    <location>
        <begin position="1"/>
        <end position="32"/>
    </location>
</feature>
<dbReference type="PATRIC" id="fig|438.15.peg.1103"/>
<accession>A0A1A0DCR0</accession>
<evidence type="ECO:0000259" key="2">
    <source>
        <dbReference type="Pfam" id="PF18932"/>
    </source>
</evidence>
<dbReference type="RefSeq" id="WP_081273905.1">
    <property type="nucleotide sequence ID" value="NZ_LYUD01000099.1"/>
</dbReference>
<proteinExistence type="predicted"/>
<dbReference type="AlphaFoldDB" id="A0A1A0DCR0"/>
<dbReference type="InterPro" id="IPR043736">
    <property type="entry name" value="DUF5681"/>
</dbReference>